<organism evidence="3 4">
    <name type="scientific">Hyphomicrobium album</name>
    <dbReference type="NCBI Taxonomy" id="2665159"/>
    <lineage>
        <taxon>Bacteria</taxon>
        <taxon>Pseudomonadati</taxon>
        <taxon>Pseudomonadota</taxon>
        <taxon>Alphaproteobacteria</taxon>
        <taxon>Hyphomicrobiales</taxon>
        <taxon>Hyphomicrobiaceae</taxon>
        <taxon>Hyphomicrobium</taxon>
    </lineage>
</organism>
<comment type="caution">
    <text evidence="3">The sequence shown here is derived from an EMBL/GenBank/DDBJ whole genome shotgun (WGS) entry which is preliminary data.</text>
</comment>
<evidence type="ECO:0000259" key="2">
    <source>
        <dbReference type="Pfam" id="PF12804"/>
    </source>
</evidence>
<evidence type="ECO:0000313" key="4">
    <source>
        <dbReference type="Proteomes" id="UP000440694"/>
    </source>
</evidence>
<protein>
    <submittedName>
        <fullName evidence="3">NTP transferase domain-containing protein</fullName>
    </submittedName>
</protein>
<proteinExistence type="predicted"/>
<dbReference type="Proteomes" id="UP000440694">
    <property type="component" value="Unassembled WGS sequence"/>
</dbReference>
<keyword evidence="4" id="KW-1185">Reference proteome</keyword>
<dbReference type="Gene3D" id="3.90.550.10">
    <property type="entry name" value="Spore Coat Polysaccharide Biosynthesis Protein SpsA, Chain A"/>
    <property type="match status" value="1"/>
</dbReference>
<sequence>MRPDGDIAAVVLAAGASRRFGEANKLLSEIGGRTLIERVVAALAAADVGDILVVTGWDREAVEAALRGQRVRFVHNERWDEGMGASIAAGIAAVEAAASGAFVVPADLPMLTPQAIASLIAAFRAAGGNRIVFPTTSAGEQRNPVLWPRAHFGALLSLPPEKGAKALLQLIAAQCLPVAVDDALLSDVDTSADLDALRGEDQS</sequence>
<reference evidence="3 4" key="1">
    <citation type="submission" date="2019-11" db="EMBL/GenBank/DDBJ databases">
        <title>Identification of a novel strain.</title>
        <authorList>
            <person name="Xu Q."/>
            <person name="Wang G."/>
        </authorList>
    </citation>
    <scope>NUCLEOTIDE SEQUENCE [LARGE SCALE GENOMIC DNA]</scope>
    <source>
        <strain evidence="4">xq</strain>
    </source>
</reference>
<evidence type="ECO:0000313" key="3">
    <source>
        <dbReference type="EMBL" id="MTD96219.1"/>
    </source>
</evidence>
<keyword evidence="1" id="KW-0460">Magnesium</keyword>
<dbReference type="PANTHER" id="PTHR43777:SF1">
    <property type="entry name" value="MOLYBDENUM COFACTOR CYTIDYLYLTRANSFERASE"/>
    <property type="match status" value="1"/>
</dbReference>
<dbReference type="PANTHER" id="PTHR43777">
    <property type="entry name" value="MOLYBDENUM COFACTOR CYTIDYLYLTRANSFERASE"/>
    <property type="match status" value="1"/>
</dbReference>
<dbReference type="EMBL" id="WMBQ01000002">
    <property type="protein sequence ID" value="MTD96219.1"/>
    <property type="molecule type" value="Genomic_DNA"/>
</dbReference>
<dbReference type="InterPro" id="IPR029044">
    <property type="entry name" value="Nucleotide-diphossugar_trans"/>
</dbReference>
<accession>A0A6I3KNZ1</accession>
<feature type="domain" description="MobA-like NTP transferase" evidence="2">
    <location>
        <begin position="9"/>
        <end position="169"/>
    </location>
</feature>
<dbReference type="SUPFAM" id="SSF53448">
    <property type="entry name" value="Nucleotide-diphospho-sugar transferases"/>
    <property type="match status" value="1"/>
</dbReference>
<evidence type="ECO:0000256" key="1">
    <source>
        <dbReference type="ARBA" id="ARBA00022842"/>
    </source>
</evidence>
<dbReference type="Pfam" id="PF12804">
    <property type="entry name" value="NTP_transf_3"/>
    <property type="match status" value="1"/>
</dbReference>
<dbReference type="AlphaFoldDB" id="A0A6I3KNZ1"/>
<dbReference type="InterPro" id="IPR025877">
    <property type="entry name" value="MobA-like_NTP_Trfase"/>
</dbReference>
<gene>
    <name evidence="3" type="ORF">GIW81_17915</name>
</gene>
<keyword evidence="3" id="KW-0808">Transferase</keyword>
<name>A0A6I3KNZ1_9HYPH</name>
<dbReference type="GO" id="GO:0016779">
    <property type="term" value="F:nucleotidyltransferase activity"/>
    <property type="evidence" value="ECO:0007669"/>
    <property type="project" value="UniProtKB-ARBA"/>
</dbReference>
<dbReference type="CDD" id="cd04182">
    <property type="entry name" value="GT_2_like_f"/>
    <property type="match status" value="1"/>
</dbReference>